<organism evidence="1 2">
    <name type="scientific">Nostoc flagelliforme CCNUN1</name>
    <dbReference type="NCBI Taxonomy" id="2038116"/>
    <lineage>
        <taxon>Bacteria</taxon>
        <taxon>Bacillati</taxon>
        <taxon>Cyanobacteriota</taxon>
        <taxon>Cyanophyceae</taxon>
        <taxon>Nostocales</taxon>
        <taxon>Nostocaceae</taxon>
        <taxon>Nostoc</taxon>
    </lineage>
</organism>
<dbReference type="Proteomes" id="UP000232003">
    <property type="component" value="Plasmid pNFSY08"/>
</dbReference>
<sequence>MCLNSRVGVGVVSMIQNWQFIQQNRQKLAIAHSITYYH</sequence>
<keyword evidence="2" id="KW-1185">Reference proteome</keyword>
<keyword evidence="1" id="KW-0614">Plasmid</keyword>
<evidence type="ECO:0000313" key="2">
    <source>
        <dbReference type="Proteomes" id="UP000232003"/>
    </source>
</evidence>
<protein>
    <submittedName>
        <fullName evidence="1">Uncharacterized protein</fullName>
    </submittedName>
</protein>
<dbReference type="AlphaFoldDB" id="A0A2K8TA90"/>
<reference evidence="1 2" key="1">
    <citation type="submission" date="2017-11" db="EMBL/GenBank/DDBJ databases">
        <title>Complete genome of a free-living desiccation-tolerant cyanobacterium and its photosynthetic adaptation to extreme terrestrial habitat.</title>
        <authorList>
            <person name="Shang J."/>
        </authorList>
    </citation>
    <scope>NUCLEOTIDE SEQUENCE [LARGE SCALE GENOMIC DNA]</scope>
    <source>
        <strain evidence="1 2">CCNUN1</strain>
        <plasmid evidence="2">pnfsy08</plasmid>
    </source>
</reference>
<proteinExistence type="predicted"/>
<gene>
    <name evidence="1" type="ORF">COO91_10732</name>
</gene>
<accession>A0A2K8TA90</accession>
<evidence type="ECO:0000313" key="1">
    <source>
        <dbReference type="EMBL" id="AUB44503.1"/>
    </source>
</evidence>
<geneLocation type="plasmid" evidence="2">
    <name>pnfsy08</name>
</geneLocation>
<dbReference type="EMBL" id="CP024793">
    <property type="protein sequence ID" value="AUB44503.1"/>
    <property type="molecule type" value="Genomic_DNA"/>
</dbReference>
<name>A0A2K8TA90_9NOSO</name>
<dbReference type="KEGG" id="nfl:COO91_10732"/>